<evidence type="ECO:0000313" key="2">
    <source>
        <dbReference type="EMBL" id="AKH46976.1"/>
    </source>
</evidence>
<accession>A0A0F7L7J9</accession>
<reference evidence="2" key="2">
    <citation type="submission" date="2015-03" db="EMBL/GenBank/DDBJ databases">
        <authorList>
            <person name="Chow C.-E.T."/>
            <person name="Winget D.M."/>
            <person name="White R.A.III."/>
            <person name="Hallam S.J."/>
            <person name="Suttle C.A."/>
        </authorList>
    </citation>
    <scope>NUCLEOTIDE SEQUENCE</scope>
    <source>
        <strain evidence="2">Anoxic2_4</strain>
    </source>
</reference>
<organism evidence="2">
    <name type="scientific">uncultured marine virus</name>
    <dbReference type="NCBI Taxonomy" id="186617"/>
    <lineage>
        <taxon>Viruses</taxon>
        <taxon>environmental samples</taxon>
    </lineage>
</organism>
<keyword evidence="1" id="KW-0472">Membrane</keyword>
<proteinExistence type="predicted"/>
<keyword evidence="1" id="KW-0812">Transmembrane</keyword>
<evidence type="ECO:0000256" key="1">
    <source>
        <dbReference type="SAM" id="Phobius"/>
    </source>
</evidence>
<protein>
    <submittedName>
        <fullName evidence="2">Uncharacterized protein</fullName>
    </submittedName>
</protein>
<feature type="transmembrane region" description="Helical" evidence="1">
    <location>
        <begin position="6"/>
        <end position="22"/>
    </location>
</feature>
<name>A0A0F7L7J9_9VIRU</name>
<reference evidence="2" key="1">
    <citation type="journal article" date="2015" name="Front. Microbiol.">
        <title>Combining genomic sequencing methods to explore viral diversity and reveal potential virus-host interactions.</title>
        <authorList>
            <person name="Chow C.E."/>
            <person name="Winget D.M."/>
            <person name="White R.A.III."/>
            <person name="Hallam S.J."/>
            <person name="Suttle C.A."/>
        </authorList>
    </citation>
    <scope>NUCLEOTIDE SEQUENCE</scope>
    <source>
        <strain evidence="2">Anoxic2_4</strain>
    </source>
</reference>
<sequence>MFNNCIIIYVLGYYVLPFLKIFQPTTGHDTLKPFLSIRVVMYCHMLIVSEWYSVTDQPACRLVPPSVEMMYYCCITAHQ</sequence>
<keyword evidence="1" id="KW-1133">Transmembrane helix</keyword>
<dbReference type="EMBL" id="KR029588">
    <property type="protein sequence ID" value="AKH46976.1"/>
    <property type="molecule type" value="Genomic_DNA"/>
</dbReference>